<feature type="domain" description="Tf2-1-like SH3-like" evidence="1">
    <location>
        <begin position="86"/>
        <end position="146"/>
    </location>
</feature>
<dbReference type="PANTHER" id="PTHR35046:SF26">
    <property type="entry name" value="RNA-DIRECTED DNA POLYMERASE"/>
    <property type="match status" value="1"/>
</dbReference>
<dbReference type="Pfam" id="PF24626">
    <property type="entry name" value="SH3_Tf2-1"/>
    <property type="match status" value="1"/>
</dbReference>
<comment type="caution">
    <text evidence="2">The sequence shown here is derived from an EMBL/GenBank/DDBJ whole genome shotgun (WGS) entry which is preliminary data.</text>
</comment>
<dbReference type="EMBL" id="VIEB01000635">
    <property type="protein sequence ID" value="TQD84481.1"/>
    <property type="molecule type" value="Genomic_DNA"/>
</dbReference>
<evidence type="ECO:0000259" key="1">
    <source>
        <dbReference type="Pfam" id="PF24626"/>
    </source>
</evidence>
<dbReference type="STRING" id="106549.A0A540LDE0"/>
<dbReference type="Proteomes" id="UP000315295">
    <property type="component" value="Unassembled WGS sequence"/>
</dbReference>
<protein>
    <recommendedName>
        <fullName evidence="1">Tf2-1-like SH3-like domain-containing protein</fullName>
    </recommendedName>
</protein>
<dbReference type="AlphaFoldDB" id="A0A540LDE0"/>
<evidence type="ECO:0000313" key="2">
    <source>
        <dbReference type="EMBL" id="TQD84481.1"/>
    </source>
</evidence>
<proteinExistence type="predicted"/>
<keyword evidence="3" id="KW-1185">Reference proteome</keyword>
<dbReference type="InterPro" id="IPR056924">
    <property type="entry name" value="SH3_Tf2-1"/>
</dbReference>
<accession>A0A540LDE0</accession>
<sequence length="199" mass="23160">MEFAYNSAMHRATGKSPFSIVYTATPHHMVDLVKLPRGHGLSIAAENMAEDVVALRDEVKQRLEQTNVKYKEAVDKHRRVKVFKEGDSVMVFLRRERFPVGTYSKLKPRKYGPFKVIKRINDNAYVIDLPKSMGISNTFNVADLYTFNDVKVLYPDHNSGLSSFEVEWTDVEQMAEWIEDEIERRKTKWHNHKRGVNFP</sequence>
<name>A0A540LDE0_MALBA</name>
<gene>
    <name evidence="2" type="ORF">C1H46_029961</name>
</gene>
<evidence type="ECO:0000313" key="3">
    <source>
        <dbReference type="Proteomes" id="UP000315295"/>
    </source>
</evidence>
<reference evidence="2 3" key="1">
    <citation type="journal article" date="2019" name="G3 (Bethesda)">
        <title>Sequencing of a Wild Apple (Malus baccata) Genome Unravels the Differences Between Cultivated and Wild Apple Species Regarding Disease Resistance and Cold Tolerance.</title>
        <authorList>
            <person name="Chen X."/>
        </authorList>
    </citation>
    <scope>NUCLEOTIDE SEQUENCE [LARGE SCALE GENOMIC DNA]</scope>
    <source>
        <strain evidence="3">cv. Shandingzi</strain>
        <tissue evidence="2">Leaves</tissue>
    </source>
</reference>
<organism evidence="2 3">
    <name type="scientific">Malus baccata</name>
    <name type="common">Siberian crab apple</name>
    <name type="synonym">Pyrus baccata</name>
    <dbReference type="NCBI Taxonomy" id="106549"/>
    <lineage>
        <taxon>Eukaryota</taxon>
        <taxon>Viridiplantae</taxon>
        <taxon>Streptophyta</taxon>
        <taxon>Embryophyta</taxon>
        <taxon>Tracheophyta</taxon>
        <taxon>Spermatophyta</taxon>
        <taxon>Magnoliopsida</taxon>
        <taxon>eudicotyledons</taxon>
        <taxon>Gunneridae</taxon>
        <taxon>Pentapetalae</taxon>
        <taxon>rosids</taxon>
        <taxon>fabids</taxon>
        <taxon>Rosales</taxon>
        <taxon>Rosaceae</taxon>
        <taxon>Amygdaloideae</taxon>
        <taxon>Maleae</taxon>
        <taxon>Malus</taxon>
    </lineage>
</organism>
<dbReference type="PANTHER" id="PTHR35046">
    <property type="entry name" value="ZINC KNUCKLE (CCHC-TYPE) FAMILY PROTEIN"/>
    <property type="match status" value="1"/>
</dbReference>